<name>A0A834M3S9_RHYFE</name>
<evidence type="ECO:0000313" key="2">
    <source>
        <dbReference type="Proteomes" id="UP000625711"/>
    </source>
</evidence>
<sequence length="136" mass="15862">MIFSKNFPRRIENAATERERANQPIIRGALGPQSPDGTCARLITRRRASQRRLGMLDYVQFYLPTRWTQWRYLNGVVQACVPHFRENDGDYPLGRVEMYSKNSTERCSFNQKILSYKISGYDNVWNLLKIQSGKPS</sequence>
<comment type="caution">
    <text evidence="1">The sequence shown here is derived from an EMBL/GenBank/DDBJ whole genome shotgun (WGS) entry which is preliminary data.</text>
</comment>
<keyword evidence="2" id="KW-1185">Reference proteome</keyword>
<accession>A0A834M3S9</accession>
<dbReference type="AlphaFoldDB" id="A0A834M3S9"/>
<dbReference type="Proteomes" id="UP000625711">
    <property type="component" value="Unassembled WGS sequence"/>
</dbReference>
<reference evidence="1" key="1">
    <citation type="submission" date="2020-08" db="EMBL/GenBank/DDBJ databases">
        <title>Genome sequencing and assembly of the red palm weevil Rhynchophorus ferrugineus.</title>
        <authorList>
            <person name="Dias G.B."/>
            <person name="Bergman C.M."/>
            <person name="Manee M."/>
        </authorList>
    </citation>
    <scope>NUCLEOTIDE SEQUENCE</scope>
    <source>
        <strain evidence="1">AA-2017</strain>
        <tissue evidence="1">Whole larva</tissue>
    </source>
</reference>
<gene>
    <name evidence="1" type="ORF">GWI33_020808</name>
</gene>
<proteinExistence type="predicted"/>
<dbReference type="EMBL" id="JAACXV010014584">
    <property type="protein sequence ID" value="KAF7265725.1"/>
    <property type="molecule type" value="Genomic_DNA"/>
</dbReference>
<organism evidence="1 2">
    <name type="scientific">Rhynchophorus ferrugineus</name>
    <name type="common">Red palm weevil</name>
    <name type="synonym">Curculio ferrugineus</name>
    <dbReference type="NCBI Taxonomy" id="354439"/>
    <lineage>
        <taxon>Eukaryota</taxon>
        <taxon>Metazoa</taxon>
        <taxon>Ecdysozoa</taxon>
        <taxon>Arthropoda</taxon>
        <taxon>Hexapoda</taxon>
        <taxon>Insecta</taxon>
        <taxon>Pterygota</taxon>
        <taxon>Neoptera</taxon>
        <taxon>Endopterygota</taxon>
        <taxon>Coleoptera</taxon>
        <taxon>Polyphaga</taxon>
        <taxon>Cucujiformia</taxon>
        <taxon>Curculionidae</taxon>
        <taxon>Dryophthorinae</taxon>
        <taxon>Rhynchophorus</taxon>
    </lineage>
</organism>
<protein>
    <submittedName>
        <fullName evidence="1">Uncharacterized protein</fullName>
    </submittedName>
</protein>
<evidence type="ECO:0000313" key="1">
    <source>
        <dbReference type="EMBL" id="KAF7265725.1"/>
    </source>
</evidence>